<name>A0A0U0T6P9_MYCTX</name>
<dbReference type="Proteomes" id="UP000049023">
    <property type="component" value="Unassembled WGS sequence"/>
</dbReference>
<gene>
    <name evidence="5" type="ORF">ERS007661_01803</name>
    <name evidence="1" type="ORF">ERS007681_04061</name>
    <name evidence="2" type="ORF">ERS007688_03823</name>
    <name evidence="6" type="ORF">ERS007703_00726</name>
    <name evidence="7" type="ORF">ERS007720_04247</name>
    <name evidence="8" type="ORF">ERS007739_01040</name>
    <name evidence="9" type="ORF">ERS007741_04228</name>
    <name evidence="4" type="ORF">ERS027659_05134</name>
    <name evidence="3" type="ORF">ERS027661_03127</name>
</gene>
<evidence type="ECO:0000313" key="8">
    <source>
        <dbReference type="EMBL" id="COX30204.1"/>
    </source>
</evidence>
<dbReference type="Proteomes" id="UP000038802">
    <property type="component" value="Unassembled WGS sequence"/>
</dbReference>
<evidence type="ECO:0000313" key="10">
    <source>
        <dbReference type="Proteomes" id="UP000038802"/>
    </source>
</evidence>
<reference evidence="10 11" key="3">
    <citation type="submission" date="2015-03" db="EMBL/GenBank/DDBJ databases">
        <authorList>
            <consortium name="Pathogen Informatics"/>
        </authorList>
    </citation>
    <scope>NUCLEOTIDE SEQUENCE [LARGE SCALE GENOMIC DNA]</scope>
    <source>
        <strain evidence="4 18">Bir 185</strain>
        <strain evidence="3 17">Bir 187</strain>
        <strain evidence="5 12">D00501624</strain>
        <strain evidence="1 15">G09901357</strain>
        <strain evidence="2 14">H09601792</strain>
        <strain evidence="10">K00500041</strain>
        <strain evidence="7 13">M09401471</strain>
        <strain evidence="11">N09902308</strain>
        <strain evidence="9 16">P00601463</strain>
    </source>
</reference>
<evidence type="ECO:0000313" key="18">
    <source>
        <dbReference type="Proteomes" id="UP000050164"/>
    </source>
</evidence>
<dbReference type="Proteomes" id="UP000044938">
    <property type="component" value="Unassembled WGS sequence"/>
</dbReference>
<dbReference type="EMBL" id="CSAE01000047">
    <property type="protein sequence ID" value="COV17336.1"/>
    <property type="molecule type" value="Genomic_DNA"/>
</dbReference>
<dbReference type="EMBL" id="CFOE01000859">
    <property type="protein sequence ID" value="CFE46442.1"/>
    <property type="molecule type" value="Genomic_DNA"/>
</dbReference>
<reference evidence="6" key="1">
    <citation type="submission" date="2015-03" db="EMBL/GenBank/DDBJ databases">
        <authorList>
            <person name="Murphy D."/>
        </authorList>
    </citation>
    <scope>NUCLEOTIDE SEQUENCE [LARGE SCALE GENOMIC DNA]</scope>
    <source>
        <strain evidence="6">K00500041</strain>
    </source>
</reference>
<evidence type="ECO:0000313" key="1">
    <source>
        <dbReference type="EMBL" id="CFE46442.1"/>
    </source>
</evidence>
<dbReference type="EMBL" id="CNFU01000767">
    <property type="protein sequence ID" value="CKS47527.1"/>
    <property type="molecule type" value="Genomic_DNA"/>
</dbReference>
<organism evidence="6 10">
    <name type="scientific">Mycobacterium tuberculosis</name>
    <dbReference type="NCBI Taxonomy" id="1773"/>
    <lineage>
        <taxon>Bacteria</taxon>
        <taxon>Bacillati</taxon>
        <taxon>Actinomycetota</taxon>
        <taxon>Actinomycetes</taxon>
        <taxon>Mycobacteriales</taxon>
        <taxon>Mycobacteriaceae</taxon>
        <taxon>Mycobacterium</taxon>
        <taxon>Mycobacterium tuberculosis complex</taxon>
    </lineage>
</organism>
<evidence type="ECO:0000313" key="11">
    <source>
        <dbReference type="Proteomes" id="UP000039021"/>
    </source>
</evidence>
<dbReference type="EMBL" id="CNFT01002440">
    <property type="protein sequence ID" value="CKU26261.1"/>
    <property type="molecule type" value="Genomic_DNA"/>
</dbReference>
<dbReference type="EMBL" id="CFOH01000919">
    <property type="protein sequence ID" value="CFE73970.1"/>
    <property type="molecule type" value="Genomic_DNA"/>
</dbReference>
<accession>A0A0U0T6P9</accession>
<proteinExistence type="predicted"/>
<evidence type="ECO:0000313" key="5">
    <source>
        <dbReference type="EMBL" id="CNV19829.1"/>
    </source>
</evidence>
<dbReference type="EMBL" id="CHKL01000821">
    <property type="protein sequence ID" value="COX34517.1"/>
    <property type="molecule type" value="Genomic_DNA"/>
</dbReference>
<dbReference type="Proteomes" id="UP000050164">
    <property type="component" value="Unassembled WGS sequence"/>
</dbReference>
<evidence type="ECO:0000313" key="9">
    <source>
        <dbReference type="EMBL" id="COX34517.1"/>
    </source>
</evidence>
<evidence type="ECO:0000313" key="13">
    <source>
        <dbReference type="Proteomes" id="UP000044938"/>
    </source>
</evidence>
<evidence type="ECO:0000313" key="7">
    <source>
        <dbReference type="EMBL" id="COX29693.1"/>
    </source>
</evidence>
<evidence type="ECO:0000313" key="16">
    <source>
        <dbReference type="Proteomes" id="UP000048600"/>
    </source>
</evidence>
<dbReference type="Proteomes" id="UP000046947">
    <property type="component" value="Unassembled WGS sequence"/>
</dbReference>
<evidence type="ECO:0000313" key="6">
    <source>
        <dbReference type="EMBL" id="COV17336.1"/>
    </source>
</evidence>
<dbReference type="EMBL" id="CSBK01000357">
    <property type="protein sequence ID" value="COX30204.1"/>
    <property type="molecule type" value="Genomic_DNA"/>
</dbReference>
<dbReference type="EMBL" id="CQQC01000547">
    <property type="protein sequence ID" value="CNV19829.1"/>
    <property type="molecule type" value="Genomic_DNA"/>
</dbReference>
<dbReference type="EMBL" id="CSAJ01000855">
    <property type="protein sequence ID" value="COX29693.1"/>
    <property type="molecule type" value="Genomic_DNA"/>
</dbReference>
<reference evidence="8" key="2">
    <citation type="submission" date="2015-03" db="EMBL/GenBank/DDBJ databases">
        <authorList>
            <consortium name="Pathogen Informatics"/>
            <person name="Murphy D."/>
        </authorList>
    </citation>
    <scope>NUCLEOTIDE SEQUENCE</scope>
    <source>
        <strain evidence="8">N09902308</strain>
    </source>
</reference>
<evidence type="ECO:0000313" key="17">
    <source>
        <dbReference type="Proteomes" id="UP000049023"/>
    </source>
</evidence>
<dbReference type="STRING" id="115862.BBG46_16170"/>
<protein>
    <submittedName>
        <fullName evidence="6">Uncharacterized protein</fullName>
    </submittedName>
</protein>
<dbReference type="Proteomes" id="UP000039217">
    <property type="component" value="Unassembled WGS sequence"/>
</dbReference>
<dbReference type="Proteomes" id="UP000048600">
    <property type="component" value="Unassembled WGS sequence"/>
</dbReference>
<evidence type="ECO:0000313" key="2">
    <source>
        <dbReference type="EMBL" id="CFE73970.1"/>
    </source>
</evidence>
<evidence type="ECO:0000313" key="3">
    <source>
        <dbReference type="EMBL" id="CKS47527.1"/>
    </source>
</evidence>
<dbReference type="Proteomes" id="UP000048289">
    <property type="component" value="Unassembled WGS sequence"/>
</dbReference>
<evidence type="ECO:0000313" key="15">
    <source>
        <dbReference type="Proteomes" id="UP000048289"/>
    </source>
</evidence>
<dbReference type="Proteomes" id="UP000039021">
    <property type="component" value="Unassembled WGS sequence"/>
</dbReference>
<evidence type="ECO:0000313" key="12">
    <source>
        <dbReference type="Proteomes" id="UP000039217"/>
    </source>
</evidence>
<evidence type="ECO:0000313" key="4">
    <source>
        <dbReference type="EMBL" id="CKU26261.1"/>
    </source>
</evidence>
<dbReference type="AlphaFoldDB" id="A0A0U0T6P9"/>
<evidence type="ECO:0000313" key="14">
    <source>
        <dbReference type="Proteomes" id="UP000046947"/>
    </source>
</evidence>
<sequence>MSPARSQDVELGGDKELAGHILERLNFVI</sequence>